<accession>A0ABD6W5E3</accession>
<organism evidence="2 4">
    <name type="scientific">Rathayibacter rathayi</name>
    <name type="common">Corynebacterium rathayi</name>
    <dbReference type="NCBI Taxonomy" id="33887"/>
    <lineage>
        <taxon>Bacteria</taxon>
        <taxon>Bacillati</taxon>
        <taxon>Actinomycetota</taxon>
        <taxon>Actinomycetes</taxon>
        <taxon>Micrococcales</taxon>
        <taxon>Microbacteriaceae</taxon>
        <taxon>Rathayibacter</taxon>
    </lineage>
</organism>
<evidence type="ECO:0000313" key="4">
    <source>
        <dbReference type="Proteomes" id="UP000237881"/>
    </source>
</evidence>
<feature type="compositionally biased region" description="Basic residues" evidence="1">
    <location>
        <begin position="85"/>
        <end position="109"/>
    </location>
</feature>
<dbReference type="KEGG" id="rry:C1O28_14265"/>
<comment type="caution">
    <text evidence="2">The sequence shown here is derived from an EMBL/GenBank/DDBJ whole genome shotgun (WGS) entry which is preliminary data.</text>
</comment>
<evidence type="ECO:0000313" key="2">
    <source>
        <dbReference type="EMBL" id="PPF09761.1"/>
    </source>
</evidence>
<feature type="compositionally biased region" description="Gly residues" evidence="1">
    <location>
        <begin position="37"/>
        <end position="49"/>
    </location>
</feature>
<dbReference type="AlphaFoldDB" id="A0ABD6W5E3"/>
<feature type="compositionally biased region" description="Basic and acidic residues" evidence="1">
    <location>
        <begin position="22"/>
        <end position="36"/>
    </location>
</feature>
<gene>
    <name evidence="2" type="ORF">C5C04_14375</name>
    <name evidence="3" type="ORF">C5C40_15745</name>
</gene>
<feature type="region of interest" description="Disordered" evidence="1">
    <location>
        <begin position="1"/>
        <end position="216"/>
    </location>
</feature>
<dbReference type="Proteomes" id="UP000237881">
    <property type="component" value="Unassembled WGS sequence"/>
</dbReference>
<feature type="compositionally biased region" description="Gly residues" evidence="1">
    <location>
        <begin position="7"/>
        <end position="21"/>
    </location>
</feature>
<evidence type="ECO:0000313" key="5">
    <source>
        <dbReference type="Proteomes" id="UP000239698"/>
    </source>
</evidence>
<feature type="compositionally biased region" description="Basic and acidic residues" evidence="1">
    <location>
        <begin position="191"/>
        <end position="210"/>
    </location>
</feature>
<dbReference type="Proteomes" id="UP000239698">
    <property type="component" value="Unassembled WGS sequence"/>
</dbReference>
<reference evidence="4 5" key="1">
    <citation type="submission" date="2018-02" db="EMBL/GenBank/DDBJ databases">
        <title>Bacteriophage NCPPB3778 and a type I-E CRISPR drive the evolution of the US Biological Select Agent, Rathayibacter toxicus.</title>
        <authorList>
            <person name="Davis E.W.II."/>
            <person name="Tabima J.F."/>
            <person name="Weisberg A.J."/>
            <person name="Lopes L.D."/>
            <person name="Wiseman M.S."/>
            <person name="Wiseman M.S."/>
            <person name="Pupko T."/>
            <person name="Belcher M.S."/>
            <person name="Sechler A.J."/>
            <person name="Tancos M.A."/>
            <person name="Schroeder B.K."/>
            <person name="Murray T.D."/>
            <person name="Luster D.G."/>
            <person name="Schneider W.L."/>
            <person name="Rogers E."/>
            <person name="Andreote F.D."/>
            <person name="Grunwald N.J."/>
            <person name="Putnam M.L."/>
            <person name="Chang J.H."/>
        </authorList>
    </citation>
    <scope>NUCLEOTIDE SEQUENCE [LARGE SCALE GENOMIC DNA]</scope>
    <source>
        <strain evidence="3 5">AY1D6</strain>
        <strain evidence="2 4">AY1I9</strain>
    </source>
</reference>
<evidence type="ECO:0000256" key="1">
    <source>
        <dbReference type="SAM" id="MobiDB-lite"/>
    </source>
</evidence>
<dbReference type="EMBL" id="PSUL01000060">
    <property type="protein sequence ID" value="PPF09761.1"/>
    <property type="molecule type" value="Genomic_DNA"/>
</dbReference>
<sequence>MHAGERVGAGGHGAEGSVGGGGRRDGGEVGEREVGDGHAGCGAEGGGVGGRDDDVHSLGSGDVADRERAGHAQACELGGEGVGGRGRRSGRVGGVRRIRRRTRGRRGRRSGGPGRADQQRHTPRDTHLGRAEPRLRDVLDQDDQRGRREQGRARGERICGEHHRRRRSRRAGAGRLLIGVRAGGVRGTAAEQREHRESADHDAAAREARAGGEGTG</sequence>
<protein>
    <submittedName>
        <fullName evidence="2">Uncharacterized protein</fullName>
    </submittedName>
</protein>
<feature type="compositionally biased region" description="Basic and acidic residues" evidence="1">
    <location>
        <begin position="117"/>
        <end position="161"/>
    </location>
</feature>
<evidence type="ECO:0000313" key="3">
    <source>
        <dbReference type="EMBL" id="PPH70972.1"/>
    </source>
</evidence>
<name>A0ABD6W5E3_RATRA</name>
<keyword evidence="5" id="KW-1185">Reference proteome</keyword>
<proteinExistence type="predicted"/>
<feature type="compositionally biased region" description="Basic residues" evidence="1">
    <location>
        <begin position="162"/>
        <end position="172"/>
    </location>
</feature>
<dbReference type="EMBL" id="PSVT01000069">
    <property type="protein sequence ID" value="PPH70972.1"/>
    <property type="molecule type" value="Genomic_DNA"/>
</dbReference>